<dbReference type="GO" id="GO:0004181">
    <property type="term" value="F:metallocarboxypeptidase activity"/>
    <property type="evidence" value="ECO:0007669"/>
    <property type="project" value="InterPro"/>
</dbReference>
<feature type="active site" description="Proton donor/acceptor" evidence="3">
    <location>
        <position position="616"/>
    </location>
</feature>
<dbReference type="Gene3D" id="3.40.630.10">
    <property type="entry name" value="Zn peptidases"/>
    <property type="match status" value="1"/>
</dbReference>
<feature type="region of interest" description="Disordered" evidence="4">
    <location>
        <begin position="694"/>
        <end position="747"/>
    </location>
</feature>
<evidence type="ECO:0000256" key="4">
    <source>
        <dbReference type="SAM" id="MobiDB-lite"/>
    </source>
</evidence>
<organism evidence="6 7">
    <name type="scientific">Euplotes crassus</name>
    <dbReference type="NCBI Taxonomy" id="5936"/>
    <lineage>
        <taxon>Eukaryota</taxon>
        <taxon>Sar</taxon>
        <taxon>Alveolata</taxon>
        <taxon>Ciliophora</taxon>
        <taxon>Intramacronucleata</taxon>
        <taxon>Spirotrichea</taxon>
        <taxon>Hypotrichia</taxon>
        <taxon>Euplotida</taxon>
        <taxon>Euplotidae</taxon>
        <taxon>Moneuplotes</taxon>
    </lineage>
</organism>
<feature type="compositionally biased region" description="Basic and acidic residues" evidence="4">
    <location>
        <begin position="812"/>
        <end position="822"/>
    </location>
</feature>
<dbReference type="EMBL" id="CAMPGE010021302">
    <property type="protein sequence ID" value="CAI2379455.1"/>
    <property type="molecule type" value="Genomic_DNA"/>
</dbReference>
<dbReference type="GO" id="GO:0006508">
    <property type="term" value="P:proteolysis"/>
    <property type="evidence" value="ECO:0007669"/>
    <property type="project" value="InterPro"/>
</dbReference>
<dbReference type="GO" id="GO:0008270">
    <property type="term" value="F:zinc ion binding"/>
    <property type="evidence" value="ECO:0007669"/>
    <property type="project" value="InterPro"/>
</dbReference>
<evidence type="ECO:0000259" key="5">
    <source>
        <dbReference type="PROSITE" id="PS52035"/>
    </source>
</evidence>
<name>A0AAD1XUS3_EUPCR</name>
<feature type="compositionally biased region" description="Basic and acidic residues" evidence="4">
    <location>
        <begin position="1"/>
        <end position="38"/>
    </location>
</feature>
<evidence type="ECO:0000256" key="3">
    <source>
        <dbReference type="PROSITE-ProRule" id="PRU01379"/>
    </source>
</evidence>
<dbReference type="Proteomes" id="UP001295684">
    <property type="component" value="Unassembled WGS sequence"/>
</dbReference>
<keyword evidence="7" id="KW-1185">Reference proteome</keyword>
<feature type="region of interest" description="Disordered" evidence="4">
    <location>
        <begin position="1"/>
        <end position="64"/>
    </location>
</feature>
<dbReference type="Gene3D" id="2.60.40.3120">
    <property type="match status" value="1"/>
</dbReference>
<proteinExistence type="inferred from homology"/>
<dbReference type="Pfam" id="PF18027">
    <property type="entry name" value="Pepdidase_M14_N"/>
    <property type="match status" value="1"/>
</dbReference>
<evidence type="ECO:0000313" key="6">
    <source>
        <dbReference type="EMBL" id="CAI2379455.1"/>
    </source>
</evidence>
<evidence type="ECO:0000313" key="7">
    <source>
        <dbReference type="Proteomes" id="UP001295684"/>
    </source>
</evidence>
<comment type="caution">
    <text evidence="6">The sequence shown here is derived from an EMBL/GenBank/DDBJ whole genome shotgun (WGS) entry which is preliminary data.</text>
</comment>
<evidence type="ECO:0000256" key="2">
    <source>
        <dbReference type="ARBA" id="ARBA00005988"/>
    </source>
</evidence>
<dbReference type="AlphaFoldDB" id="A0AAD1XUS3"/>
<dbReference type="InterPro" id="IPR050821">
    <property type="entry name" value="Cytosolic_carboxypeptidase"/>
</dbReference>
<dbReference type="SUPFAM" id="SSF53187">
    <property type="entry name" value="Zn-dependent exopeptidases"/>
    <property type="match status" value="1"/>
</dbReference>
<accession>A0AAD1XUS3</accession>
<feature type="domain" description="Peptidase M14" evidence="5">
    <location>
        <begin position="382"/>
        <end position="640"/>
    </location>
</feature>
<dbReference type="PROSITE" id="PS52035">
    <property type="entry name" value="PEPTIDASE_M14"/>
    <property type="match status" value="1"/>
</dbReference>
<comment type="similarity">
    <text evidence="2 3">Belongs to the peptidase M14 family.</text>
</comment>
<reference evidence="6" key="1">
    <citation type="submission" date="2023-07" db="EMBL/GenBank/DDBJ databases">
        <authorList>
            <consortium name="AG Swart"/>
            <person name="Singh M."/>
            <person name="Singh A."/>
            <person name="Seah K."/>
            <person name="Emmerich C."/>
        </authorList>
    </citation>
    <scope>NUCLEOTIDE SEQUENCE</scope>
    <source>
        <strain evidence="6">DP1</strain>
    </source>
</reference>
<feature type="region of interest" description="Disordered" evidence="4">
    <location>
        <begin position="801"/>
        <end position="824"/>
    </location>
</feature>
<dbReference type="PANTHER" id="PTHR12756:SF45">
    <property type="entry name" value="CYTOSOLIC CARBOXYPEPTIDASE NNA1"/>
    <property type="match status" value="1"/>
</dbReference>
<evidence type="ECO:0000256" key="1">
    <source>
        <dbReference type="ARBA" id="ARBA00001947"/>
    </source>
</evidence>
<feature type="compositionally biased region" description="Low complexity" evidence="4">
    <location>
        <begin position="701"/>
        <end position="713"/>
    </location>
</feature>
<comment type="cofactor">
    <cofactor evidence="1">
        <name>Zn(2+)</name>
        <dbReference type="ChEBI" id="CHEBI:29105"/>
    </cofactor>
</comment>
<dbReference type="InterPro" id="IPR000834">
    <property type="entry name" value="Peptidase_M14"/>
</dbReference>
<dbReference type="PANTHER" id="PTHR12756">
    <property type="entry name" value="CYTOSOLIC CARBOXYPEPTIDASE"/>
    <property type="match status" value="1"/>
</dbReference>
<protein>
    <recommendedName>
        <fullName evidence="5">Peptidase M14 domain-containing protein</fullName>
    </recommendedName>
</protein>
<feature type="compositionally biased region" description="Polar residues" evidence="4">
    <location>
        <begin position="931"/>
        <end position="946"/>
    </location>
</feature>
<dbReference type="InterPro" id="IPR040626">
    <property type="entry name" value="Pepdidase_M14_N"/>
</dbReference>
<gene>
    <name evidence="6" type="ORF">ECRASSUSDP1_LOCUS20865</name>
</gene>
<feature type="region of interest" description="Disordered" evidence="4">
    <location>
        <begin position="924"/>
        <end position="946"/>
    </location>
</feature>
<dbReference type="Pfam" id="PF00246">
    <property type="entry name" value="Peptidase_M14"/>
    <property type="match status" value="1"/>
</dbReference>
<sequence>MKEYRSQRSITYDKDNKTFERTRQPHHCTSEKKEDENKSSSSFSETRDKKSENLSPMKRMPTEQPQADLSLIKNNTEQFNDSNNYGGKIEVRKKPTIPPALPLLPKSQIVIEPIRTGAPISFIKLTFGNGACSGFTEKQGSQNLKEDADYKELEFSLLKKPKRNFKTMFSVELNNYDRNPIVYSRYATGTYDPEEKVQENCFKSCICEIEKLKAPALGIKAIKKSKNPKKKSVASYYKPENSEDQTLVFESRFESGNLNLAIKTSEDEYDLLLQNDINTNGHTQWFYFRVGNTTKGKTVKFNILNLCKPDSLYNYGMKVLCLSENKKIDTGIEWYRAGKDIAYYKNNIRREGKYGIDKSYYTFTFSYKFPYDHDKVYFAYSLPYTYSDLTEDLNKIMNDPEKAKFTTRNILCRTIAGNKCEYLTITSRENILEEEKKVEKKGVVISARVHPGESVGSWMMKGVLDFLTSDCIEAQALRKMFIFKVIPMLNPDGVINGNYRCSLSGCDLNRRWKAPSKTLHPTVYETKKLCREFHKEREMVLFCDLHGHSRRKNIFMYGNNIQDDPSSTRVFPFLMSKLADYFSMKYCRFSMSKSKESTARISLFKDLNIPMIYTMEASFCGADQGELEGMHFNSEHFNKVGRNLFHALILKLKIDPYEIVEGKPQILEMKESEENSKINYDDLMEEYEEKEAELLVESDDGSSAGSDSQPSEDNMSDDEISKILPLKVNKKKQKKLPTQNSFKKRNKELELKMREKIKKKKEQERAKKSPMKRISNYKNALKGKFNLSRISKVKMVDNWTQTSNRGSDTENEESKDFSKADEMSLNCRTTDNTFKTEKLDDSPISMYRRNNPSTKYKINMNAALANNKTFRSPVSNYDNSFSLSKSKGRLLNRSNFESSESFKHHRHNNSHYDSLGERFSYAQRQVRRSPQKSYNPASHENSSSLL</sequence>